<dbReference type="NCBIfam" id="TIGR00508">
    <property type="entry name" value="bioA"/>
    <property type="match status" value="1"/>
</dbReference>
<comment type="function">
    <text evidence="9">Catalyzes the transfer of the alpha-amino group from S-adenosyl-L-methionine (SAM) to 7-keto-8-aminopelargonic acid (KAPA) to form 7,8-diaminopelargonic acid (DAPA). It is the only aminotransferase known to utilize SAM as an amino donor.</text>
</comment>
<keyword evidence="6 9" id="KW-0093">Biotin biosynthesis</keyword>
<organism evidence="10 11">
    <name type="scientific">Sphingobium cyanobacteriorum</name>
    <dbReference type="NCBI Taxonomy" id="3063954"/>
    <lineage>
        <taxon>Bacteria</taxon>
        <taxon>Pseudomonadati</taxon>
        <taxon>Pseudomonadota</taxon>
        <taxon>Alphaproteobacteria</taxon>
        <taxon>Sphingomonadales</taxon>
        <taxon>Sphingomonadaceae</taxon>
        <taxon>Sphingobium</taxon>
    </lineage>
</organism>
<evidence type="ECO:0000256" key="8">
    <source>
        <dbReference type="ARBA" id="ARBA00048449"/>
    </source>
</evidence>
<comment type="cofactor">
    <cofactor evidence="1 9">
        <name>pyridoxal 5'-phosphate</name>
        <dbReference type="ChEBI" id="CHEBI:597326"/>
    </cofactor>
</comment>
<feature type="binding site" evidence="9">
    <location>
        <position position="307"/>
    </location>
    <ligand>
        <name>substrate</name>
    </ligand>
</feature>
<feature type="binding site" evidence="9">
    <location>
        <position position="244"/>
    </location>
    <ligand>
        <name>pyridoxal 5'-phosphate</name>
        <dbReference type="ChEBI" id="CHEBI:597326"/>
    </ligand>
</feature>
<dbReference type="Pfam" id="PF00202">
    <property type="entry name" value="Aminotran_3"/>
    <property type="match status" value="1"/>
</dbReference>
<reference evidence="10" key="1">
    <citation type="submission" date="2023-07" db="EMBL/GenBank/DDBJ databases">
        <title>Bacterial whole genome sequence for Sphingobium sp. HBC34.</title>
        <authorList>
            <person name="Le V."/>
            <person name="Ko S.-R."/>
            <person name="Ahn C.-Y."/>
            <person name="Oh H.-M."/>
        </authorList>
    </citation>
    <scope>NUCLEOTIDE SEQUENCE</scope>
    <source>
        <strain evidence="10">HBC34</strain>
    </source>
</reference>
<protein>
    <recommendedName>
        <fullName evidence="9">Adenosylmethionine-8-amino-7-oxononanoate aminotransferase</fullName>
        <ecNumber evidence="9">2.6.1.62</ecNumber>
    </recommendedName>
    <alternativeName>
        <fullName evidence="9">7,8-diamino-pelargonic acid aminotransferase</fullName>
        <shortName evidence="9">DAPA AT</shortName>
        <shortName evidence="9">DAPA aminotransferase</shortName>
    </alternativeName>
    <alternativeName>
        <fullName evidence="9">7,8-diaminononanoate synthase</fullName>
        <shortName evidence="9">DANS</shortName>
    </alternativeName>
    <alternativeName>
        <fullName evidence="9">Diaminopelargonic acid synthase</fullName>
    </alternativeName>
</protein>
<feature type="binding site" evidence="9">
    <location>
        <begin position="114"/>
        <end position="115"/>
    </location>
    <ligand>
        <name>pyridoxal 5'-phosphate</name>
        <dbReference type="ChEBI" id="CHEBI:597326"/>
    </ligand>
</feature>
<feature type="binding site" evidence="9">
    <location>
        <position position="151"/>
    </location>
    <ligand>
        <name>substrate</name>
    </ligand>
</feature>
<comment type="pathway">
    <text evidence="2 9">Cofactor biosynthesis; biotin biosynthesis; 7,8-diaminononanoate from 8-amino-7-oxononanoate (SAM route): step 1/1.</text>
</comment>
<dbReference type="EC" id="2.6.1.62" evidence="9"/>
<gene>
    <name evidence="9" type="primary">bioA</name>
    <name evidence="10" type="ORF">Q4610_16125</name>
</gene>
<comment type="similarity">
    <text evidence="9">Belongs to the class-III pyridoxal-phosphate-dependent aminotransferase family. BioA subfamily.</text>
</comment>
<dbReference type="InterPro" id="IPR015424">
    <property type="entry name" value="PyrdxlP-dep_Trfase"/>
</dbReference>
<dbReference type="CDD" id="cd00610">
    <property type="entry name" value="OAT_like"/>
    <property type="match status" value="1"/>
</dbReference>
<feature type="binding site" evidence="9">
    <location>
        <position position="273"/>
    </location>
    <ligand>
        <name>substrate</name>
    </ligand>
</feature>
<evidence type="ECO:0000256" key="9">
    <source>
        <dbReference type="HAMAP-Rule" id="MF_00834"/>
    </source>
</evidence>
<dbReference type="PANTHER" id="PTHR42684">
    <property type="entry name" value="ADENOSYLMETHIONINE-8-AMINO-7-OXONONANOATE AMINOTRANSFERASE"/>
    <property type="match status" value="1"/>
</dbReference>
<dbReference type="NCBIfam" id="NF004624">
    <property type="entry name" value="PRK05964.1"/>
    <property type="match status" value="1"/>
</dbReference>
<name>A0ABT8ZS72_9SPHN</name>
<dbReference type="HAMAP" id="MF_00834">
    <property type="entry name" value="BioA"/>
    <property type="match status" value="1"/>
</dbReference>
<feature type="modified residue" description="N6-(pyridoxal phosphate)lysine" evidence="9">
    <location>
        <position position="273"/>
    </location>
</feature>
<keyword evidence="7 9" id="KW-0663">Pyridoxal phosphate</keyword>
<comment type="catalytic activity">
    <reaction evidence="8 9">
        <text>(8S)-8-amino-7-oxononanoate + S-adenosyl-L-methionine = S-adenosyl-4-methylsulfanyl-2-oxobutanoate + (7R,8S)-7,8-diammoniononanoate</text>
        <dbReference type="Rhea" id="RHEA:16861"/>
        <dbReference type="ChEBI" id="CHEBI:16490"/>
        <dbReference type="ChEBI" id="CHEBI:59789"/>
        <dbReference type="ChEBI" id="CHEBI:149468"/>
        <dbReference type="ChEBI" id="CHEBI:149469"/>
        <dbReference type="EC" id="2.6.1.62"/>
    </reaction>
</comment>
<evidence type="ECO:0000256" key="3">
    <source>
        <dbReference type="ARBA" id="ARBA00022576"/>
    </source>
</evidence>
<dbReference type="SUPFAM" id="SSF53383">
    <property type="entry name" value="PLP-dependent transferases"/>
    <property type="match status" value="1"/>
</dbReference>
<keyword evidence="5 9" id="KW-0949">S-adenosyl-L-methionine</keyword>
<evidence type="ECO:0000313" key="11">
    <source>
        <dbReference type="Proteomes" id="UP001176471"/>
    </source>
</evidence>
<feature type="site" description="Participates in the substrate recognition with KAPA and in a stacking interaction with the adenine ring of SAM" evidence="9">
    <location>
        <position position="14"/>
    </location>
</feature>
<dbReference type="InterPro" id="IPR015422">
    <property type="entry name" value="PyrdxlP-dep_Trfase_small"/>
</dbReference>
<comment type="subcellular location">
    <subcellularLocation>
        <location evidence="9">Cytoplasm</location>
    </subcellularLocation>
</comment>
<dbReference type="InterPro" id="IPR005814">
    <property type="entry name" value="Aminotrans_3"/>
</dbReference>
<comment type="caution">
    <text evidence="10">The sequence shown here is derived from an EMBL/GenBank/DDBJ whole genome shotgun (WGS) entry which is preliminary data.</text>
</comment>
<evidence type="ECO:0000256" key="5">
    <source>
        <dbReference type="ARBA" id="ARBA00022691"/>
    </source>
</evidence>
<dbReference type="PANTHER" id="PTHR42684:SF3">
    <property type="entry name" value="ADENOSYLMETHIONINE-8-AMINO-7-OXONONANOATE AMINOTRANSFERASE"/>
    <property type="match status" value="1"/>
</dbReference>
<feature type="binding site" evidence="9">
    <location>
        <position position="49"/>
    </location>
    <ligand>
        <name>substrate</name>
    </ligand>
</feature>
<keyword evidence="4 9" id="KW-0808">Transferase</keyword>
<keyword evidence="11" id="KW-1185">Reference proteome</keyword>
<evidence type="ECO:0000256" key="7">
    <source>
        <dbReference type="ARBA" id="ARBA00022898"/>
    </source>
</evidence>
<evidence type="ECO:0000313" key="10">
    <source>
        <dbReference type="EMBL" id="MDO7836575.1"/>
    </source>
</evidence>
<dbReference type="Gene3D" id="3.40.640.10">
    <property type="entry name" value="Type I PLP-dependent aspartate aminotransferase-like (Major domain)"/>
    <property type="match status" value="1"/>
</dbReference>
<dbReference type="InterPro" id="IPR015421">
    <property type="entry name" value="PyrdxlP-dep_Trfase_major"/>
</dbReference>
<evidence type="ECO:0000256" key="6">
    <source>
        <dbReference type="ARBA" id="ARBA00022756"/>
    </source>
</evidence>
<comment type="subunit">
    <text evidence="9">Homodimer.</text>
</comment>
<dbReference type="RefSeq" id="WP_304536993.1">
    <property type="nucleotide sequence ID" value="NZ_JAUQOM010000009.1"/>
</dbReference>
<feature type="binding site" evidence="9">
    <location>
        <begin position="308"/>
        <end position="309"/>
    </location>
    <ligand>
        <name>pyridoxal 5'-phosphate</name>
        <dbReference type="ChEBI" id="CHEBI:597326"/>
    </ligand>
</feature>
<feature type="binding site" evidence="9">
    <location>
        <position position="397"/>
    </location>
    <ligand>
        <name>substrate</name>
    </ligand>
</feature>
<keyword evidence="3 9" id="KW-0032">Aminotransferase</keyword>
<evidence type="ECO:0000256" key="2">
    <source>
        <dbReference type="ARBA" id="ARBA00005063"/>
    </source>
</evidence>
<dbReference type="GO" id="GO:0004015">
    <property type="term" value="F:adenosylmethionine-8-amino-7-oxononanoate transaminase activity"/>
    <property type="evidence" value="ECO:0007669"/>
    <property type="project" value="UniProtKB-EC"/>
</dbReference>
<dbReference type="EMBL" id="JAUQOM010000009">
    <property type="protein sequence ID" value="MDO7836575.1"/>
    <property type="molecule type" value="Genomic_DNA"/>
</dbReference>
<accession>A0ABT8ZS72</accession>
<dbReference type="InterPro" id="IPR005815">
    <property type="entry name" value="BioA"/>
</dbReference>
<dbReference type="Gene3D" id="3.90.1150.10">
    <property type="entry name" value="Aspartate Aminotransferase, domain 1"/>
    <property type="match status" value="1"/>
</dbReference>
<dbReference type="Proteomes" id="UP001176471">
    <property type="component" value="Unassembled WGS sequence"/>
</dbReference>
<proteinExistence type="inferred from homology"/>
<sequence>MPSAIPPSPVWHPFTQHGLNEPIPHVVRAEGALLHLADGRTLIDGISSWWVTTHGHCEPRIAAAIARQASTLDQLIFAAYTHGPAEEVAHGLIAMAPHAPGQPELAHVFYSDSGSTAVEVALKMALGYWHNLALDGVAKARNRILVLEHGYHGDTIGAMSIGERGVYNAAWTPLLFDVGTVPFPAPGREQACLDALDTACAQHPAAFIVEPLLLGAGGMLLYPAWVLREMAAICRRHGVLFIADEVMTGWGRTGTLFACEQAAIVPDIMAVAKGITGGAIPLAATLATAPIFEAHRSTDRARLFYHSSSYTANAIACAAAAANLAIWREEDVPGRIATVSQGMAQRLEQLATHPAFANPRQLGAVAAIELVAADAGYLSDLAPRLRAFFLEHGLLLRPLGNTIYLMPPYCVDARQLDAIFAALHAAGDMFGAHP</sequence>
<evidence type="ECO:0000256" key="4">
    <source>
        <dbReference type="ARBA" id="ARBA00022679"/>
    </source>
</evidence>
<evidence type="ECO:0000256" key="1">
    <source>
        <dbReference type="ARBA" id="ARBA00001933"/>
    </source>
</evidence>
<keyword evidence="9" id="KW-0963">Cytoplasm</keyword>